<accession>A0A8K0EGZ9</accession>
<dbReference type="PANTHER" id="PTHR24135">
    <property type="entry name" value="SH3 AND MULTIPLE ANKYRIN REPEAT DOMAINS PROTEIN"/>
    <property type="match status" value="1"/>
</dbReference>
<dbReference type="SUPFAM" id="SSF48403">
    <property type="entry name" value="Ankyrin repeat"/>
    <property type="match status" value="1"/>
</dbReference>
<feature type="region of interest" description="Disordered" evidence="4">
    <location>
        <begin position="788"/>
        <end position="809"/>
    </location>
</feature>
<keyword evidence="1 3" id="KW-0728">SH3 domain</keyword>
<dbReference type="Pfam" id="PF13637">
    <property type="entry name" value="Ank_4"/>
    <property type="match status" value="1"/>
</dbReference>
<feature type="compositionally biased region" description="Basic and acidic residues" evidence="4">
    <location>
        <begin position="1556"/>
        <end position="1576"/>
    </location>
</feature>
<evidence type="ECO:0000256" key="1">
    <source>
        <dbReference type="ARBA" id="ARBA00022443"/>
    </source>
</evidence>
<dbReference type="PROSITE" id="PS50297">
    <property type="entry name" value="ANK_REP_REGION"/>
    <property type="match status" value="3"/>
</dbReference>
<feature type="region of interest" description="Disordered" evidence="4">
    <location>
        <begin position="428"/>
        <end position="478"/>
    </location>
</feature>
<dbReference type="OrthoDB" id="445896at2759"/>
<feature type="region of interest" description="Disordered" evidence="4">
    <location>
        <begin position="1158"/>
        <end position="1266"/>
    </location>
</feature>
<feature type="domain" description="SH3" evidence="5">
    <location>
        <begin position="489"/>
        <end position="548"/>
    </location>
</feature>
<dbReference type="FunFam" id="3.10.20.90:FF:000029">
    <property type="entry name" value="SH3 and multiple ankyrin repeat domains protein 1"/>
    <property type="match status" value="1"/>
</dbReference>
<evidence type="ECO:0000313" key="8">
    <source>
        <dbReference type="Proteomes" id="UP000838412"/>
    </source>
</evidence>
<dbReference type="GO" id="GO:0035255">
    <property type="term" value="F:ionotropic glutamate receptor binding"/>
    <property type="evidence" value="ECO:0007669"/>
    <property type="project" value="TreeGrafter"/>
</dbReference>
<evidence type="ECO:0000256" key="2">
    <source>
        <dbReference type="PROSITE-ProRule" id="PRU00023"/>
    </source>
</evidence>
<protein>
    <submittedName>
        <fullName evidence="7">SHANK1 protein</fullName>
    </submittedName>
</protein>
<feature type="region of interest" description="Disordered" evidence="4">
    <location>
        <begin position="1606"/>
        <end position="1695"/>
    </location>
</feature>
<dbReference type="SMART" id="SM00326">
    <property type="entry name" value="SH3"/>
    <property type="match status" value="1"/>
</dbReference>
<dbReference type="Proteomes" id="UP000838412">
    <property type="component" value="Chromosome 18"/>
</dbReference>
<feature type="compositionally biased region" description="Low complexity" evidence="4">
    <location>
        <begin position="440"/>
        <end position="458"/>
    </location>
</feature>
<dbReference type="InterPro" id="IPR051569">
    <property type="entry name" value="SHANK"/>
</dbReference>
<dbReference type="InterPro" id="IPR036770">
    <property type="entry name" value="Ankyrin_rpt-contain_sf"/>
</dbReference>
<feature type="region of interest" description="Disordered" evidence="4">
    <location>
        <begin position="1501"/>
        <end position="1591"/>
    </location>
</feature>
<name>A0A8K0EGZ9_BRALA</name>
<dbReference type="InterPro" id="IPR036028">
    <property type="entry name" value="SH3-like_dom_sf"/>
</dbReference>
<dbReference type="CDD" id="cd17091">
    <property type="entry name" value="FERM_F0_SHANK"/>
    <property type="match status" value="1"/>
</dbReference>
<organism evidence="7 8">
    <name type="scientific">Branchiostoma lanceolatum</name>
    <name type="common">Common lancelet</name>
    <name type="synonym">Amphioxus lanceolatum</name>
    <dbReference type="NCBI Taxonomy" id="7740"/>
    <lineage>
        <taxon>Eukaryota</taxon>
        <taxon>Metazoa</taxon>
        <taxon>Chordata</taxon>
        <taxon>Cephalochordata</taxon>
        <taxon>Leptocardii</taxon>
        <taxon>Amphioxiformes</taxon>
        <taxon>Branchiostomatidae</taxon>
        <taxon>Branchiostoma</taxon>
    </lineage>
</organism>
<keyword evidence="8" id="KW-1185">Reference proteome</keyword>
<dbReference type="Pfam" id="PF12796">
    <property type="entry name" value="Ank_2"/>
    <property type="match status" value="2"/>
</dbReference>
<dbReference type="Gene3D" id="2.30.42.10">
    <property type="match status" value="1"/>
</dbReference>
<evidence type="ECO:0000259" key="5">
    <source>
        <dbReference type="PROSITE" id="PS50002"/>
    </source>
</evidence>
<evidence type="ECO:0000256" key="4">
    <source>
        <dbReference type="SAM" id="MobiDB-lite"/>
    </source>
</evidence>
<feature type="compositionally biased region" description="Low complexity" evidence="4">
    <location>
        <begin position="973"/>
        <end position="989"/>
    </location>
</feature>
<feature type="domain" description="PDZ" evidence="6">
    <location>
        <begin position="651"/>
        <end position="744"/>
    </location>
</feature>
<dbReference type="InterPro" id="IPR001452">
    <property type="entry name" value="SH3_domain"/>
</dbReference>
<dbReference type="PANTHER" id="PTHR24135:SF28">
    <property type="entry name" value="LD13733P"/>
    <property type="match status" value="1"/>
</dbReference>
<feature type="region of interest" description="Disordered" evidence="4">
    <location>
        <begin position="837"/>
        <end position="952"/>
    </location>
</feature>
<feature type="compositionally biased region" description="Basic and acidic residues" evidence="4">
    <location>
        <begin position="1238"/>
        <end position="1247"/>
    </location>
</feature>
<feature type="compositionally biased region" description="Polar residues" evidence="4">
    <location>
        <begin position="888"/>
        <end position="899"/>
    </location>
</feature>
<feature type="region of interest" description="Disordered" evidence="4">
    <location>
        <begin position="971"/>
        <end position="1035"/>
    </location>
</feature>
<evidence type="ECO:0000256" key="3">
    <source>
        <dbReference type="PROSITE-ProRule" id="PRU00192"/>
    </source>
</evidence>
<reference evidence="7" key="1">
    <citation type="submission" date="2022-01" db="EMBL/GenBank/DDBJ databases">
        <authorList>
            <person name="Braso-Vives M."/>
        </authorList>
    </citation>
    <scope>NUCLEOTIDE SEQUENCE</scope>
</reference>
<dbReference type="CDD" id="cd06746">
    <property type="entry name" value="PDZ_SHANK1_3-like"/>
    <property type="match status" value="1"/>
</dbReference>
<dbReference type="InterPro" id="IPR036034">
    <property type="entry name" value="PDZ_sf"/>
</dbReference>
<dbReference type="SMART" id="SM00228">
    <property type="entry name" value="PDZ"/>
    <property type="match status" value="1"/>
</dbReference>
<feature type="repeat" description="ANK" evidence="2">
    <location>
        <begin position="290"/>
        <end position="322"/>
    </location>
</feature>
<feature type="compositionally biased region" description="Polar residues" evidence="4">
    <location>
        <begin position="837"/>
        <end position="862"/>
    </location>
</feature>
<dbReference type="PROSITE" id="PS50088">
    <property type="entry name" value="ANK_REPEAT"/>
    <property type="match status" value="3"/>
</dbReference>
<dbReference type="SUPFAM" id="SSF50044">
    <property type="entry name" value="SH3-domain"/>
    <property type="match status" value="1"/>
</dbReference>
<dbReference type="Pfam" id="PF07653">
    <property type="entry name" value="SH3_2"/>
    <property type="match status" value="1"/>
</dbReference>
<dbReference type="PROSITE" id="PS50106">
    <property type="entry name" value="PDZ"/>
    <property type="match status" value="1"/>
</dbReference>
<proteinExistence type="predicted"/>
<dbReference type="InterPro" id="IPR002110">
    <property type="entry name" value="Ankyrin_rpt"/>
</dbReference>
<feature type="compositionally biased region" description="Polar residues" evidence="4">
    <location>
        <begin position="464"/>
        <end position="473"/>
    </location>
</feature>
<dbReference type="Pfam" id="PF00595">
    <property type="entry name" value="PDZ"/>
    <property type="match status" value="1"/>
</dbReference>
<feature type="compositionally biased region" description="Polar residues" evidence="4">
    <location>
        <begin position="990"/>
        <end position="1007"/>
    </location>
</feature>
<feature type="repeat" description="ANK" evidence="2">
    <location>
        <begin position="257"/>
        <end position="289"/>
    </location>
</feature>
<dbReference type="Gene3D" id="3.10.20.90">
    <property type="entry name" value="Phosphatidylinositol 3-kinase Catalytic Subunit, Chain A, domain 1"/>
    <property type="match status" value="1"/>
</dbReference>
<feature type="compositionally biased region" description="Pro residues" evidence="4">
    <location>
        <begin position="1014"/>
        <end position="1028"/>
    </location>
</feature>
<dbReference type="SMART" id="SM00248">
    <property type="entry name" value="ANK"/>
    <property type="match status" value="6"/>
</dbReference>
<gene>
    <name evidence="7" type="primary">SHANK1</name>
    <name evidence="7" type="ORF">BLAG_LOCUS11274</name>
</gene>
<dbReference type="Gene3D" id="2.30.30.40">
    <property type="entry name" value="SH3 Domains"/>
    <property type="match status" value="1"/>
</dbReference>
<dbReference type="EMBL" id="OV696703">
    <property type="protein sequence ID" value="CAH1250602.1"/>
    <property type="molecule type" value="Genomic_DNA"/>
</dbReference>
<keyword evidence="2" id="KW-0040">ANK repeat</keyword>
<dbReference type="PROSITE" id="PS50002">
    <property type="entry name" value="SH3"/>
    <property type="match status" value="1"/>
</dbReference>
<feature type="repeat" description="ANK" evidence="2">
    <location>
        <begin position="190"/>
        <end position="222"/>
    </location>
</feature>
<dbReference type="SUPFAM" id="SSF50156">
    <property type="entry name" value="PDZ domain-like"/>
    <property type="match status" value="1"/>
</dbReference>
<dbReference type="Gene3D" id="1.25.40.20">
    <property type="entry name" value="Ankyrin repeat-containing domain"/>
    <property type="match status" value="2"/>
</dbReference>
<feature type="compositionally biased region" description="Low complexity" evidence="4">
    <location>
        <begin position="1606"/>
        <end position="1625"/>
    </location>
</feature>
<dbReference type="FunFam" id="2.30.42.10:FF:000018">
    <property type="entry name" value="SH3 and multiple ankyrin repeat domains protein 2"/>
    <property type="match status" value="1"/>
</dbReference>
<dbReference type="InterPro" id="IPR001478">
    <property type="entry name" value="PDZ"/>
</dbReference>
<evidence type="ECO:0000259" key="6">
    <source>
        <dbReference type="PROSITE" id="PS50106"/>
    </source>
</evidence>
<feature type="compositionally biased region" description="Polar residues" evidence="4">
    <location>
        <begin position="1659"/>
        <end position="1680"/>
    </location>
</feature>
<feature type="compositionally biased region" description="Gly residues" evidence="4">
    <location>
        <begin position="793"/>
        <end position="805"/>
    </location>
</feature>
<sequence>MGTTEPIHGVLDDGGENTVLVRVAIPDRHIQKCFRFRTDDTVWAAKQMVLTQLDRALHDGVNYGFFLPPENGRAGKFLDEGRLFDEYPLKGPIGYLEFKYKRRVYMAIDLDEKGLQRLHTRANLRRFLEHVRCRALDKVFRLLKKGLDPNFHDPEKGETPLTTAAMLEGSTDMIVTLVEGGAHKDFRAKDGMTPLHRAARKGNYRALKSLLELGSSPDYKDARNLTSLYHCCMMGGNPTCCEVLLHNHADPHVTDEQGWQPMHQACRHGHVQHLEHLLFYGADHTAQNASGNTPLHICALYNQEPCTRVLLFRGARRDVKNYSNQTPFQVAAVAGNFDLGEIIKKHESQDVDINMLPTSPVEVQFRETPKYNNRRRASLALSKHLGILHRTRSCGNLDLSNLRSLSPSPSMTSLQSLGTLSLHSSLNMAPHSQHHHSNGTPAMSVSSANSSPANSQPSTPTPGSPVTNRSATLNREDLENVKKRMYTALPGRQFVAVKKYVPREVGELALAKGDKVTVLGIGEQGFWEGRVGSNEGWFPSECVEEVSNKPTTVRKVKRRAEMKKLQANPPPKDTLALKTLRNIEENTHGQVSHVQRERASTVSRATGLRMTEFSLSSNTEAGVKALREQRMHRAKTAPALPMENSYNKPRTAVLKRDQHGFGFVLRGAKTLNPNVPFTPTLAHPALQYMESIDPSSVAERAGLKKGDFLLQINGEDVRRFTHAQVVELIRESRDVVVMTVVTVDPQLRAALQRQKDAQKRISIAAPSSPRDEDEIVDLRREDTIAKEFLAGSTDGGGRTGVGSGGKSPNLTKVRAASMVADMTIDDKDLENLQSQLARRGSLNNMEGTRTATLRSRPSSKRVTTAELEDLFQRQDSDYQSPRALGIQPSDSMSEYQSPRSMGGGKAVPVPTVPRGKAVPVPVVPNIGMPPLPPKQRPQSAREKIATPRAAPEVEDTTVGNIVVEKIRKDSICSSTDSNSLSNASDSLSAPTTPTTPNYSEITVSFDSSVRRKLVPPPKPSHPPPPPPRTVSSSFRSDAIESKATTLPASYQDPNLHHQIKMAILNRQDSTQSLHVPQEQRRVPDMMRSNSVGGIEPQEVGNQRPALQRRVHSVTFDGTYQVREIDVYDDGQNERSYSAGEYQTPNVNASDRHVVRVEGQVKSSVERGPIVRRDVSRTERVEQSPRTRTKRENVKAAEQLREKLERTERREETESDSEEGKTGLALELARAVKARKQKEKSNVRDQRQEGNASPKQVEPMKKKEIANKLEAQLQRHASTDALPPAQSTSPVVQNKVGAYRAQVVVNHSTDDLRRSPGAAQHPDSPRSRQPISMYEQEGYSPESTSPLAMALAARARYERSSNEHLDQVEGATGDAAYEERAAHLTPIRDWYFENEEYVDMSPDMNYDTDLALALEKRRSEIGELEGVPAYNVGIEEKIERHRQAATRGDHSNSNAALIQAMAARRARMAGGEVDSNDDLPLPFDLPPPVMPEELLAAAEGLTFDEPLPPPPEFSESDQKTSYSSPAHDTHAYYTSDYGTYTPNGHRMEGRGYAGPERIYDKPMRYPRDEEHSVDSGHAEGSGDTDPMTFDPHCETISTISTVSSMSTLSTFSSDSGFDPHPTLRTKPPTPPKPPQHKVEKRRVSFGPKPSSPHDRPSHGKMSSFSSGGSREATPTNELNQDTRGHGFYTSGFHPEA</sequence>
<feature type="region of interest" description="Disordered" evidence="4">
    <location>
        <begin position="1305"/>
        <end position="1329"/>
    </location>
</feature>
<feature type="compositionally biased region" description="Basic and acidic residues" evidence="4">
    <location>
        <begin position="1168"/>
        <end position="1211"/>
    </location>
</feature>
<feature type="compositionally biased region" description="Basic and acidic residues" evidence="4">
    <location>
        <begin position="1257"/>
        <end position="1266"/>
    </location>
</feature>
<dbReference type="GO" id="GO:0030160">
    <property type="term" value="F:synaptic receptor adaptor activity"/>
    <property type="evidence" value="ECO:0007669"/>
    <property type="project" value="TreeGrafter"/>
</dbReference>
<evidence type="ECO:0000313" key="7">
    <source>
        <dbReference type="EMBL" id="CAH1250602.1"/>
    </source>
</evidence>